<keyword evidence="7 9" id="KW-0807">Transducer</keyword>
<keyword evidence="6 10" id="KW-0472">Membrane</keyword>
<dbReference type="CDD" id="cd12913">
    <property type="entry name" value="PDC1_MCP_like"/>
    <property type="match status" value="1"/>
</dbReference>
<evidence type="ECO:0000256" key="10">
    <source>
        <dbReference type="SAM" id="Phobius"/>
    </source>
</evidence>
<reference evidence="13" key="1">
    <citation type="submission" date="2022-10" db="EMBL/GenBank/DDBJ databases">
        <title>Shewanella flava sp. nov, isolated from the estuary of the Fenhe River into the Yellow River.</title>
        <authorList>
            <person name="Li Y."/>
        </authorList>
    </citation>
    <scope>NUCLEOTIDE SEQUENCE</scope>
    <source>
        <strain evidence="13">FYR11-62</strain>
    </source>
</reference>
<comment type="subcellular location">
    <subcellularLocation>
        <location evidence="1">Cell membrane</location>
        <topology evidence="1">Multi-pass membrane protein</topology>
    </subcellularLocation>
</comment>
<dbReference type="InterPro" id="IPR029151">
    <property type="entry name" value="Sensor-like_sf"/>
</dbReference>
<evidence type="ECO:0000256" key="6">
    <source>
        <dbReference type="ARBA" id="ARBA00023136"/>
    </source>
</evidence>
<evidence type="ECO:0000256" key="2">
    <source>
        <dbReference type="ARBA" id="ARBA00022475"/>
    </source>
</evidence>
<organism evidence="13 14">
    <name type="scientific">Shewanella subflava</name>
    <dbReference type="NCBI Taxonomy" id="2986476"/>
    <lineage>
        <taxon>Bacteria</taxon>
        <taxon>Pseudomonadati</taxon>
        <taxon>Pseudomonadota</taxon>
        <taxon>Gammaproteobacteria</taxon>
        <taxon>Alteromonadales</taxon>
        <taxon>Shewanellaceae</taxon>
        <taxon>Shewanella</taxon>
    </lineage>
</organism>
<dbReference type="SMART" id="SM00304">
    <property type="entry name" value="HAMP"/>
    <property type="match status" value="1"/>
</dbReference>
<dbReference type="InterPro" id="IPR003660">
    <property type="entry name" value="HAMP_dom"/>
</dbReference>
<keyword evidence="3" id="KW-0145">Chemotaxis</keyword>
<evidence type="ECO:0000259" key="12">
    <source>
        <dbReference type="PROSITE" id="PS50885"/>
    </source>
</evidence>
<dbReference type="InterPro" id="IPR033479">
    <property type="entry name" value="dCache_1"/>
</dbReference>
<dbReference type="Pfam" id="PF02743">
    <property type="entry name" value="dCache_1"/>
    <property type="match status" value="1"/>
</dbReference>
<keyword evidence="14" id="KW-1185">Reference proteome</keyword>
<evidence type="ECO:0000256" key="5">
    <source>
        <dbReference type="ARBA" id="ARBA00022989"/>
    </source>
</evidence>
<name>A0ABT3I5A9_9GAMM</name>
<dbReference type="PROSITE" id="PS50885">
    <property type="entry name" value="HAMP"/>
    <property type="match status" value="1"/>
</dbReference>
<dbReference type="CDD" id="cd12912">
    <property type="entry name" value="PDC2_MCP_like"/>
    <property type="match status" value="1"/>
</dbReference>
<dbReference type="Pfam" id="PF00672">
    <property type="entry name" value="HAMP"/>
    <property type="match status" value="1"/>
</dbReference>
<sequence>MISNSLKQKILVPVIIALSMVITLLSWQSYSNQKDMLLQSNLEQVQRLSAQQAERISEWLATREDIINGLGDKLESQRLDALQQAQISGRFEGTYFGTNTGEMFEDDPSVDNTGYDPRVRPWYQEAISQQKMILTKPYLDTAYNILVVTLAKPILNGVVGGDLSIDSLVEGVNQMTLPSNGFAIMMHKDGTVIAYKDASKAMGHIRAIDNDLDFNLLKQQRQADQLLQIHFDAENRDKLVWAEDIPNTDWELILVLDKDTLEAPLSSLLMTQLAISALVLLISMAMISWLISQLLAPLTRVSQALARIADGNGDLTQRIEIDSKDEVGILAKSFNRFVGNQHLLITQIRGLAQQLDKEADESLTNTHLAEKELQSQQQEVTMVATAVTEMACATQEIAANAENTATAAQQSSDSSQQGQRLVNNTRQSIHLLANEVTQATDVISELSRHANAISSVLATIQGIAEQTNLLALNAAIEAARAGEQGRGFAVVADEVRVLSRRTQDSAQEIHQTIDTLQQTTSNAVTLMESSQALADNSVKDAIEAAVAIEQITQAVALISDMASQIATAAEEQTQVTGEITQNTVAIKDVTDGITQVAQISVQKAQELKVQAKSLNDLVATFIL</sequence>
<feature type="transmembrane region" description="Helical" evidence="10">
    <location>
        <begin position="12"/>
        <end position="30"/>
    </location>
</feature>
<evidence type="ECO:0000256" key="9">
    <source>
        <dbReference type="PROSITE-ProRule" id="PRU00284"/>
    </source>
</evidence>
<dbReference type="CDD" id="cd06225">
    <property type="entry name" value="HAMP"/>
    <property type="match status" value="1"/>
</dbReference>
<evidence type="ECO:0000256" key="3">
    <source>
        <dbReference type="ARBA" id="ARBA00022500"/>
    </source>
</evidence>
<evidence type="ECO:0000313" key="14">
    <source>
        <dbReference type="Proteomes" id="UP001163714"/>
    </source>
</evidence>
<feature type="domain" description="HAMP" evidence="12">
    <location>
        <begin position="292"/>
        <end position="346"/>
    </location>
</feature>
<accession>A0ABT3I5A9</accession>
<evidence type="ECO:0000256" key="1">
    <source>
        <dbReference type="ARBA" id="ARBA00004651"/>
    </source>
</evidence>
<gene>
    <name evidence="13" type="ORF">OHT75_01360</name>
</gene>
<evidence type="ECO:0000313" key="13">
    <source>
        <dbReference type="EMBL" id="MCW3171125.1"/>
    </source>
</evidence>
<evidence type="ECO:0000256" key="8">
    <source>
        <dbReference type="ARBA" id="ARBA00029447"/>
    </source>
</evidence>
<evidence type="ECO:0000256" key="7">
    <source>
        <dbReference type="ARBA" id="ARBA00023224"/>
    </source>
</evidence>
<proteinExistence type="inferred from homology"/>
<dbReference type="SMART" id="SM00283">
    <property type="entry name" value="MA"/>
    <property type="match status" value="1"/>
</dbReference>
<keyword evidence="5 10" id="KW-1133">Transmembrane helix</keyword>
<evidence type="ECO:0000256" key="4">
    <source>
        <dbReference type="ARBA" id="ARBA00022692"/>
    </source>
</evidence>
<dbReference type="SUPFAM" id="SSF103190">
    <property type="entry name" value="Sensory domain-like"/>
    <property type="match status" value="1"/>
</dbReference>
<dbReference type="Pfam" id="PF00015">
    <property type="entry name" value="MCPsignal"/>
    <property type="match status" value="1"/>
</dbReference>
<feature type="domain" description="Methyl-accepting transducer" evidence="11">
    <location>
        <begin position="351"/>
        <end position="587"/>
    </location>
</feature>
<dbReference type="PANTHER" id="PTHR32089:SF117">
    <property type="entry name" value="METHYL ACCEPTING SENSORY TRANSDUCER WITH CACHE_1 SMALL MOLECULE BINDING DOMAIN"/>
    <property type="match status" value="1"/>
</dbReference>
<evidence type="ECO:0000259" key="11">
    <source>
        <dbReference type="PROSITE" id="PS50111"/>
    </source>
</evidence>
<dbReference type="EMBL" id="JAPDMX010000002">
    <property type="protein sequence ID" value="MCW3171125.1"/>
    <property type="molecule type" value="Genomic_DNA"/>
</dbReference>
<dbReference type="Gene3D" id="3.30.450.20">
    <property type="entry name" value="PAS domain"/>
    <property type="match status" value="2"/>
</dbReference>
<dbReference type="SUPFAM" id="SSF58104">
    <property type="entry name" value="Methyl-accepting chemotaxis protein (MCP) signaling domain"/>
    <property type="match status" value="1"/>
</dbReference>
<dbReference type="CDD" id="cd11386">
    <property type="entry name" value="MCP_signal"/>
    <property type="match status" value="1"/>
</dbReference>
<keyword evidence="4 10" id="KW-0812">Transmembrane</keyword>
<protein>
    <submittedName>
        <fullName evidence="13">Methyl-accepting chemotaxis protein</fullName>
    </submittedName>
</protein>
<dbReference type="Proteomes" id="UP001163714">
    <property type="component" value="Unassembled WGS sequence"/>
</dbReference>
<feature type="transmembrane region" description="Helical" evidence="10">
    <location>
        <begin position="268"/>
        <end position="291"/>
    </location>
</feature>
<dbReference type="RefSeq" id="WP_264724582.1">
    <property type="nucleotide sequence ID" value="NZ_JAPDMX010000002.1"/>
</dbReference>
<dbReference type="PROSITE" id="PS50111">
    <property type="entry name" value="CHEMOTAXIS_TRANSDUC_2"/>
    <property type="match status" value="1"/>
</dbReference>
<dbReference type="Gene3D" id="1.10.287.950">
    <property type="entry name" value="Methyl-accepting chemotaxis protein"/>
    <property type="match status" value="1"/>
</dbReference>
<comment type="caution">
    <text evidence="13">The sequence shown here is derived from an EMBL/GenBank/DDBJ whole genome shotgun (WGS) entry which is preliminary data.</text>
</comment>
<dbReference type="PANTHER" id="PTHR32089">
    <property type="entry name" value="METHYL-ACCEPTING CHEMOTAXIS PROTEIN MCPB"/>
    <property type="match status" value="1"/>
</dbReference>
<comment type="similarity">
    <text evidence="8">Belongs to the methyl-accepting chemotaxis (MCP) protein family.</text>
</comment>
<keyword evidence="2" id="KW-1003">Cell membrane</keyword>
<dbReference type="InterPro" id="IPR004089">
    <property type="entry name" value="MCPsignal_dom"/>
</dbReference>